<protein>
    <recommendedName>
        <fullName evidence="3">glucose-6-phosphate isomerase</fullName>
        <ecNumber evidence="3">5.3.1.9</ecNumber>
    </recommendedName>
</protein>
<dbReference type="Pfam" id="PF06560">
    <property type="entry name" value="GPI"/>
    <property type="match status" value="1"/>
</dbReference>
<feature type="compositionally biased region" description="Pro residues" evidence="7">
    <location>
        <begin position="1"/>
        <end position="11"/>
    </location>
</feature>
<evidence type="ECO:0000256" key="4">
    <source>
        <dbReference type="ARBA" id="ARBA00022432"/>
    </source>
</evidence>
<keyword evidence="5" id="KW-0324">Glycolysis</keyword>
<dbReference type="SUPFAM" id="SSF51182">
    <property type="entry name" value="RmlC-like cupins"/>
    <property type="match status" value="1"/>
</dbReference>
<evidence type="ECO:0000313" key="9">
    <source>
        <dbReference type="EMBL" id="GAA4496712.1"/>
    </source>
</evidence>
<keyword evidence="10" id="KW-1185">Reference proteome</keyword>
<dbReference type="EMBL" id="BAABHF010000022">
    <property type="protein sequence ID" value="GAA4496712.1"/>
    <property type="molecule type" value="Genomic_DNA"/>
</dbReference>
<evidence type="ECO:0000259" key="8">
    <source>
        <dbReference type="Pfam" id="PF06560"/>
    </source>
</evidence>
<name>A0ABP8Q5I9_9ACTN</name>
<organism evidence="9 10">
    <name type="scientific">Actinoallomurus oryzae</name>
    <dbReference type="NCBI Taxonomy" id="502180"/>
    <lineage>
        <taxon>Bacteria</taxon>
        <taxon>Bacillati</taxon>
        <taxon>Actinomycetota</taxon>
        <taxon>Actinomycetes</taxon>
        <taxon>Streptosporangiales</taxon>
        <taxon>Thermomonosporaceae</taxon>
        <taxon>Actinoallomurus</taxon>
    </lineage>
</organism>
<dbReference type="GO" id="GO:0016853">
    <property type="term" value="F:isomerase activity"/>
    <property type="evidence" value="ECO:0007669"/>
    <property type="project" value="UniProtKB-KW"/>
</dbReference>
<dbReference type="InterPro" id="IPR010551">
    <property type="entry name" value="G6P_isomerase_prok"/>
</dbReference>
<comment type="similarity">
    <text evidence="2">Belongs to the archaeal-type GPI family.</text>
</comment>
<dbReference type="InterPro" id="IPR011051">
    <property type="entry name" value="RmlC_Cupin_sf"/>
</dbReference>
<keyword evidence="9" id="KW-0413">Isomerase</keyword>
<evidence type="ECO:0000256" key="6">
    <source>
        <dbReference type="ARBA" id="ARBA00029321"/>
    </source>
</evidence>
<keyword evidence="4" id="KW-0312">Gluconeogenesis</keyword>
<feature type="domain" description="Glucose-6-phosphate isomerase prokaryote" evidence="8">
    <location>
        <begin position="31"/>
        <end position="176"/>
    </location>
</feature>
<evidence type="ECO:0000256" key="7">
    <source>
        <dbReference type="SAM" id="MobiDB-lite"/>
    </source>
</evidence>
<evidence type="ECO:0000313" key="10">
    <source>
        <dbReference type="Proteomes" id="UP001500503"/>
    </source>
</evidence>
<feature type="region of interest" description="Disordered" evidence="7">
    <location>
        <begin position="1"/>
        <end position="22"/>
    </location>
</feature>
<comment type="catalytic activity">
    <reaction evidence="6">
        <text>alpha-D-glucose 6-phosphate = beta-D-fructose 6-phosphate</text>
        <dbReference type="Rhea" id="RHEA:11816"/>
        <dbReference type="ChEBI" id="CHEBI:57634"/>
        <dbReference type="ChEBI" id="CHEBI:58225"/>
        <dbReference type="EC" id="5.3.1.9"/>
    </reaction>
</comment>
<reference evidence="10" key="1">
    <citation type="journal article" date="2019" name="Int. J. Syst. Evol. Microbiol.">
        <title>The Global Catalogue of Microorganisms (GCM) 10K type strain sequencing project: providing services to taxonomists for standard genome sequencing and annotation.</title>
        <authorList>
            <consortium name="The Broad Institute Genomics Platform"/>
            <consortium name="The Broad Institute Genome Sequencing Center for Infectious Disease"/>
            <person name="Wu L."/>
            <person name="Ma J."/>
        </authorList>
    </citation>
    <scope>NUCLEOTIDE SEQUENCE [LARGE SCALE GENOMIC DNA]</scope>
    <source>
        <strain evidence="10">JCM 17933</strain>
    </source>
</reference>
<evidence type="ECO:0000256" key="5">
    <source>
        <dbReference type="ARBA" id="ARBA00023152"/>
    </source>
</evidence>
<evidence type="ECO:0000256" key="2">
    <source>
        <dbReference type="ARBA" id="ARBA00006542"/>
    </source>
</evidence>
<accession>A0ABP8Q5I9</accession>
<dbReference type="CDD" id="cd02218">
    <property type="entry name" value="cupin_PGI"/>
    <property type="match status" value="1"/>
</dbReference>
<dbReference type="Proteomes" id="UP001500503">
    <property type="component" value="Unassembled WGS sequence"/>
</dbReference>
<dbReference type="EC" id="5.3.1.9" evidence="3"/>
<evidence type="ECO:0000256" key="1">
    <source>
        <dbReference type="ARBA" id="ARBA00004926"/>
    </source>
</evidence>
<sequence length="193" mass="20981">MPPFATPPVPPMHVGFDDRSGGMSPSGPVLVRRMSDLRGLYADQAAWTAALESDDVVYEVASSPVPELEGELPQSITTILPGRVGGEFHMTKGHMHTRPRGEIYLGLSGLGGLLLFDGERPQWIEMRPGSIGYIPPHWAHRSVNVGDEPYRFLAVYPGDSGHDYGWVAEHGMGHRVFHGSGGPELRPFTFPAG</sequence>
<dbReference type="Gene3D" id="2.60.120.10">
    <property type="entry name" value="Jelly Rolls"/>
    <property type="match status" value="1"/>
</dbReference>
<comment type="caution">
    <text evidence="9">The sequence shown here is derived from an EMBL/GenBank/DDBJ whole genome shotgun (WGS) entry which is preliminary data.</text>
</comment>
<dbReference type="InterPro" id="IPR014710">
    <property type="entry name" value="RmlC-like_jellyroll"/>
</dbReference>
<evidence type="ECO:0000256" key="3">
    <source>
        <dbReference type="ARBA" id="ARBA00011952"/>
    </source>
</evidence>
<comment type="pathway">
    <text evidence="1">Carbohydrate degradation; glycolysis; D-glyceraldehyde 3-phosphate and glycerone phosphate from D-glucose: step 2/4.</text>
</comment>
<gene>
    <name evidence="9" type="primary">pgiA</name>
    <name evidence="9" type="ORF">GCM10023191_039180</name>
</gene>
<proteinExistence type="inferred from homology"/>